<dbReference type="InterPro" id="IPR043132">
    <property type="entry name" value="BCAT-like_C"/>
</dbReference>
<dbReference type="Gene3D" id="3.20.10.10">
    <property type="entry name" value="D-amino Acid Aminotransferase, subunit A, domain 2"/>
    <property type="match status" value="1"/>
</dbReference>
<dbReference type="EMBL" id="CP001101">
    <property type="protein sequence ID" value="ACE03453.1"/>
    <property type="molecule type" value="Genomic_DNA"/>
</dbReference>
<dbReference type="InterPro" id="IPR043131">
    <property type="entry name" value="BCAT-like_N"/>
</dbReference>
<dbReference type="InterPro" id="IPR005802">
    <property type="entry name" value="ADC_synth_comp_1"/>
</dbReference>
<organism evidence="2">
    <name type="scientific">Chlorobium phaeobacteroides (strain BS1)</name>
    <dbReference type="NCBI Taxonomy" id="331678"/>
    <lineage>
        <taxon>Bacteria</taxon>
        <taxon>Pseudomonadati</taxon>
        <taxon>Chlorobiota</taxon>
        <taxon>Chlorobiia</taxon>
        <taxon>Chlorobiales</taxon>
        <taxon>Chlorobiaceae</taxon>
        <taxon>Chlorobium/Pelodictyon group</taxon>
        <taxon>Chlorobium</taxon>
    </lineage>
</organism>
<dbReference type="HOGENOM" id="CLU_006493_6_2_10"/>
<dbReference type="Pfam" id="PF01063">
    <property type="entry name" value="Aminotran_4"/>
    <property type="match status" value="1"/>
</dbReference>
<sequence length="607" mass="67727">MRDSFAANTMLDEPFTVLFGGSFRKDDPGGYLLFSDPVDTIALTSPDDLRSFFGKLEAFLAEGFSLAGYVGYEAGYGFEPESFSSESAAKAVVPLAWFGAYRSAERLSGNGAEGLFSGQCRPGALQFDMTQGEYAEKIDEIKKHIAAGDVYQVNFTGRYRFDFGGSASSLFRYLSSRQPGVYSAWMNLGEHQLASFSPELFFRMEGNGIETRPMKGTAPRGGSEHEDRLFREWLGSNEKNRAENLMIVDLLRNDLGRICKPGSVNVPELFSVETYPTLHQMVSSVRGEVQDDISLYELFRAVFPCGSVTGAPKIRAMQLIQELERSPRGVYTGAAGYMLPDRSMCFNVAIRTAMLCGHTGEYGAGGGIVWDSNTGEEYNECRLKAKILKPGKAENFGIFETILYNGSFVWLDEHLFRLSESARCLGFSCDLERIRRELERLTDEELRGRGRYKVRLELHPEGTFQITVDDLSESPSSDPVSVCRAGVSLPSDGHLRMHKTTRRELYDKLLRKAKKRGYDELLFCNDRGEVAEGAISNIIICSDGHYVTPGLSSGLLNGIYRQYFLSTRMNVQEAILTMHDIEQADLLFVCNSLRGLRRAVLFDEVVS</sequence>
<dbReference type="PRINTS" id="PR00095">
    <property type="entry name" value="ANTSNTHASEI"/>
</dbReference>
<dbReference type="KEGG" id="cpb:Cphamn1_0490"/>
<dbReference type="SUPFAM" id="SSF56322">
    <property type="entry name" value="ADC synthase"/>
    <property type="match status" value="1"/>
</dbReference>
<evidence type="ECO:0000259" key="1">
    <source>
        <dbReference type="Pfam" id="PF00425"/>
    </source>
</evidence>
<dbReference type="Gene3D" id="3.30.470.10">
    <property type="match status" value="1"/>
</dbReference>
<dbReference type="Pfam" id="PF00425">
    <property type="entry name" value="Chorismate_bind"/>
    <property type="match status" value="1"/>
</dbReference>
<dbReference type="OrthoDB" id="9803598at2"/>
<dbReference type="STRING" id="331678.Cphamn1_0490"/>
<dbReference type="GO" id="GO:0000162">
    <property type="term" value="P:L-tryptophan biosynthetic process"/>
    <property type="evidence" value="ECO:0007669"/>
    <property type="project" value="TreeGrafter"/>
</dbReference>
<reference evidence="2" key="1">
    <citation type="submission" date="2008-06" db="EMBL/GenBank/DDBJ databases">
        <title>Complete sequence of Chlorobium phaeobacteroides BS1.</title>
        <authorList>
            <consortium name="US DOE Joint Genome Institute"/>
            <person name="Lucas S."/>
            <person name="Copeland A."/>
            <person name="Lapidus A."/>
            <person name="Glavina del Rio T."/>
            <person name="Dalin E."/>
            <person name="Tice H."/>
            <person name="Bruce D."/>
            <person name="Goodwin L."/>
            <person name="Pitluck S."/>
            <person name="Schmutz J."/>
            <person name="Larimer F."/>
            <person name="Land M."/>
            <person name="Hauser L."/>
            <person name="Kyrpides N."/>
            <person name="Ovchinnikova G."/>
            <person name="Li T."/>
            <person name="Liu Z."/>
            <person name="Zhao F."/>
            <person name="Overmann J."/>
            <person name="Bryant D.A."/>
            <person name="Richardson P."/>
        </authorList>
    </citation>
    <scope>NUCLEOTIDE SEQUENCE [LARGE SCALE GENOMIC DNA]</scope>
    <source>
        <strain evidence="2">BS1</strain>
    </source>
</reference>
<dbReference type="eggNOG" id="COG0147">
    <property type="taxonomic scope" value="Bacteria"/>
</dbReference>
<dbReference type="InterPro" id="IPR001544">
    <property type="entry name" value="Aminotrans_IV"/>
</dbReference>
<dbReference type="eggNOG" id="COG0115">
    <property type="taxonomic scope" value="Bacteria"/>
</dbReference>
<dbReference type="PANTHER" id="PTHR11236">
    <property type="entry name" value="AMINOBENZOATE/ANTHRANILATE SYNTHASE"/>
    <property type="match status" value="1"/>
</dbReference>
<dbReference type="InterPro" id="IPR019999">
    <property type="entry name" value="Anth_synth_I-like"/>
</dbReference>
<dbReference type="Gene3D" id="3.60.120.10">
    <property type="entry name" value="Anthranilate synthase"/>
    <property type="match status" value="1"/>
</dbReference>
<dbReference type="GO" id="GO:0046820">
    <property type="term" value="F:4-amino-4-deoxychorismate synthase activity"/>
    <property type="evidence" value="ECO:0007669"/>
    <property type="project" value="TreeGrafter"/>
</dbReference>
<accession>B3EM75</accession>
<feature type="domain" description="Chorismate-utilising enzyme C-terminal" evidence="1">
    <location>
        <begin position="132"/>
        <end position="384"/>
    </location>
</feature>
<dbReference type="InterPro" id="IPR036038">
    <property type="entry name" value="Aminotransferase-like"/>
</dbReference>
<dbReference type="NCBIfam" id="TIGR00553">
    <property type="entry name" value="pabB"/>
    <property type="match status" value="1"/>
</dbReference>
<dbReference type="AlphaFoldDB" id="B3EM75"/>
<dbReference type="InterPro" id="IPR005801">
    <property type="entry name" value="ADC_synthase"/>
</dbReference>
<dbReference type="PANTHER" id="PTHR11236:SF50">
    <property type="entry name" value="AMINODEOXYCHORISMATE SYNTHASE COMPONENT 1"/>
    <property type="match status" value="1"/>
</dbReference>
<dbReference type="GO" id="GO:0009396">
    <property type="term" value="P:folic acid-containing compound biosynthetic process"/>
    <property type="evidence" value="ECO:0007669"/>
    <property type="project" value="InterPro"/>
</dbReference>
<evidence type="ECO:0000313" key="2">
    <source>
        <dbReference type="EMBL" id="ACE03453.1"/>
    </source>
</evidence>
<protein>
    <submittedName>
        <fullName evidence="2">Para-aminobenzoate synthase, subunit I</fullName>
    </submittedName>
</protein>
<proteinExistence type="predicted"/>
<gene>
    <name evidence="2" type="ordered locus">Cphamn1_0490</name>
</gene>
<dbReference type="SUPFAM" id="SSF56752">
    <property type="entry name" value="D-aminoacid aminotransferase-like PLP-dependent enzymes"/>
    <property type="match status" value="1"/>
</dbReference>
<dbReference type="InterPro" id="IPR015890">
    <property type="entry name" value="Chorismate_C"/>
</dbReference>
<name>B3EM75_CHLPB</name>